<accession>A0ABY6CWW3</accession>
<reference evidence="8" key="1">
    <citation type="submission" date="2022-09" db="EMBL/GenBank/DDBJ databases">
        <title>Comparative genomics and taxonomic characterization of three novel marine species of genus Reichenbachiella exhibiting antioxidant and polysaccharide degradation activities.</title>
        <authorList>
            <person name="Muhammad N."/>
            <person name="Lee Y.-J."/>
            <person name="Ko J."/>
            <person name="Kim S.-G."/>
        </authorList>
    </citation>
    <scope>NUCLEOTIDE SEQUENCE</scope>
    <source>
        <strain evidence="8">BKB1-1</strain>
    </source>
</reference>
<dbReference type="Pfam" id="PF00884">
    <property type="entry name" value="Sulfatase"/>
    <property type="match status" value="1"/>
</dbReference>
<dbReference type="PANTHER" id="PTHR46615:SF1">
    <property type="entry name" value="ARYLSULFATASE K"/>
    <property type="match status" value="1"/>
</dbReference>
<gene>
    <name evidence="8" type="ORF">N6H18_07985</name>
</gene>
<sequence>MKVFLKTSLLLFLLCFVYRQSRAQDPLPNIIVIITDQHTGKIMTQRGYNHISTPGIDKLAAEGTLFTKSYVTYPVCTFSRKSMITGVMPHKLDDVTVATSVGKTLKDAGYDTGYFGKWHVGTTKLDEIEDWHGFDSYYENYYDSTIYKESKAFLDQPRSSPFFMITSYNNPHDACELARNISGGNDKYHDGEVDEAMDLASCPPLPFNYEIPLNEAEGHYSRRDQDPDDQHYSSHPTKTWTDTEWRQYLYGYDRLLEKVDKRIEDLVDDLDSRGLLENTVIIYTSDHGDGRAAHKWNQKKSFYEESVNVPFIISWKGKTQAGVIDNTTLVSSGLDLYPTILQFAGIDIPASLHGIDLSPAALTTPTGTITPRDYVVSENVQSVYTGSTGGKFNGRMVVTNEFKYMLFDKGVNREQLYDLTTDPGELTPVTDDPAYQTDIADMRQKLKDWVAETGDDFDVDSYVAELEASAELDNIKLNGQSITSFSPGLKNYSIFINPVETITVEAFPMNSASTVTITPPTDLSGDEQARTTTVVVVSEDTNSTNTYSIVVGFTDESALVPSHDAYIRGGEYADTNFGLEADLDVKQGGNPDFYRKTFLTFDVRDFTSVSSAILKVHTTTTKAAPVTLYETDNNWDETTITWNNAPALGNEISTQQIGNIKQYYEWDVTSYVHDNAGSMVSFGFYDPSADNSHITFTSKDALGNHPQLVIIPGDDEDEENDDDEEDDDEINDILLEVEPGTQEINIYPNPIHDGILYIDLPNHDGSKIDISITDMQGKVIYQNQTQNIGLIKIDTNLWLTKGLYVIGIKTQKATTISKLIVR</sequence>
<evidence type="ECO:0000259" key="6">
    <source>
        <dbReference type="Pfam" id="PF18962"/>
    </source>
</evidence>
<protein>
    <submittedName>
        <fullName evidence="8">Sulfatase-like hydrolase/transferase</fullName>
    </submittedName>
</protein>
<feature type="domain" description="Carbohydrate-binding module family 96" evidence="7">
    <location>
        <begin position="558"/>
        <end position="710"/>
    </location>
</feature>
<keyword evidence="9" id="KW-1185">Reference proteome</keyword>
<dbReference type="RefSeq" id="WP_262311309.1">
    <property type="nucleotide sequence ID" value="NZ_CP106679.1"/>
</dbReference>
<evidence type="ECO:0000256" key="3">
    <source>
        <dbReference type="ARBA" id="ARBA00022729"/>
    </source>
</evidence>
<dbReference type="InterPro" id="IPR051849">
    <property type="entry name" value="GAG-degrading_sulfatase"/>
</dbReference>
<proteinExistence type="predicted"/>
<dbReference type="NCBIfam" id="TIGR04183">
    <property type="entry name" value="Por_Secre_tail"/>
    <property type="match status" value="1"/>
</dbReference>
<dbReference type="Gene3D" id="3.40.720.10">
    <property type="entry name" value="Alkaline Phosphatase, subunit A"/>
    <property type="match status" value="1"/>
</dbReference>
<feature type="chain" id="PRO_5045818586" evidence="4">
    <location>
        <begin position="24"/>
        <end position="822"/>
    </location>
</feature>
<keyword evidence="2" id="KW-0964">Secreted</keyword>
<dbReference type="PANTHER" id="PTHR46615">
    <property type="entry name" value="ARYLSULFATASE K"/>
    <property type="match status" value="1"/>
</dbReference>
<feature type="domain" description="Secretion system C-terminal sorting" evidence="6">
    <location>
        <begin position="746"/>
        <end position="821"/>
    </location>
</feature>
<keyword evidence="3 4" id="KW-0732">Signal</keyword>
<dbReference type="InterPro" id="IPR017850">
    <property type="entry name" value="Alkaline_phosphatase_core_sf"/>
</dbReference>
<dbReference type="InterPro" id="IPR000917">
    <property type="entry name" value="Sulfatase_N"/>
</dbReference>
<evidence type="ECO:0000259" key="7">
    <source>
        <dbReference type="Pfam" id="PF24517"/>
    </source>
</evidence>
<dbReference type="Proteomes" id="UP001065174">
    <property type="component" value="Chromosome"/>
</dbReference>
<feature type="domain" description="Sulfatase N-terminal" evidence="5">
    <location>
        <begin position="28"/>
        <end position="346"/>
    </location>
</feature>
<evidence type="ECO:0000313" key="9">
    <source>
        <dbReference type="Proteomes" id="UP001065174"/>
    </source>
</evidence>
<dbReference type="Pfam" id="PF24517">
    <property type="entry name" value="CBM96"/>
    <property type="match status" value="1"/>
</dbReference>
<dbReference type="InterPro" id="IPR055372">
    <property type="entry name" value="CBM96"/>
</dbReference>
<evidence type="ECO:0000256" key="1">
    <source>
        <dbReference type="ARBA" id="ARBA00004613"/>
    </source>
</evidence>
<dbReference type="Pfam" id="PF18962">
    <property type="entry name" value="Por_Secre_tail"/>
    <property type="match status" value="1"/>
</dbReference>
<evidence type="ECO:0000259" key="5">
    <source>
        <dbReference type="Pfam" id="PF00884"/>
    </source>
</evidence>
<dbReference type="SUPFAM" id="SSF53649">
    <property type="entry name" value="Alkaline phosphatase-like"/>
    <property type="match status" value="1"/>
</dbReference>
<evidence type="ECO:0000256" key="2">
    <source>
        <dbReference type="ARBA" id="ARBA00022525"/>
    </source>
</evidence>
<evidence type="ECO:0000313" key="8">
    <source>
        <dbReference type="EMBL" id="UXP33883.1"/>
    </source>
</evidence>
<name>A0ABY6CWW3_9BACT</name>
<dbReference type="EMBL" id="CP106679">
    <property type="protein sequence ID" value="UXP33883.1"/>
    <property type="molecule type" value="Genomic_DNA"/>
</dbReference>
<comment type="subcellular location">
    <subcellularLocation>
        <location evidence="1">Secreted</location>
    </subcellularLocation>
</comment>
<feature type="signal peptide" evidence="4">
    <location>
        <begin position="1"/>
        <end position="23"/>
    </location>
</feature>
<dbReference type="NCBIfam" id="NF033679">
    <property type="entry name" value="DNRLRE_dom"/>
    <property type="match status" value="1"/>
</dbReference>
<evidence type="ECO:0000256" key="4">
    <source>
        <dbReference type="SAM" id="SignalP"/>
    </source>
</evidence>
<organism evidence="8 9">
    <name type="scientific">Reichenbachiella agarivorans</name>
    <dbReference type="NCBI Taxonomy" id="2979464"/>
    <lineage>
        <taxon>Bacteria</taxon>
        <taxon>Pseudomonadati</taxon>
        <taxon>Bacteroidota</taxon>
        <taxon>Cytophagia</taxon>
        <taxon>Cytophagales</taxon>
        <taxon>Reichenbachiellaceae</taxon>
        <taxon>Reichenbachiella</taxon>
    </lineage>
</organism>
<dbReference type="InterPro" id="IPR026444">
    <property type="entry name" value="Secre_tail"/>
</dbReference>